<keyword evidence="4" id="KW-0276">Fatty acid metabolism</keyword>
<dbReference type="EMBL" id="QHJG01000005">
    <property type="protein sequence ID" value="PWY56915.1"/>
    <property type="molecule type" value="Genomic_DNA"/>
</dbReference>
<dbReference type="CDD" id="cd03505">
    <property type="entry name" value="Delta9-FADS-like"/>
    <property type="match status" value="1"/>
</dbReference>
<sequence length="295" mass="34267">MKIINQRILSKDVLIVSSFLFVYLLFCLISNNQILIYGLWDLGWKGKLIFCLIVYHITIVVFSIYLHRCETHRSVELTPVIRYFSRFWLWIATGLNRAEWVSIHRLHHQKADLPADPHSPIYKGTFNLFLSGFEICAQCNPSSLIEKYGNISDNDALEKFIFTKFQSLGLIIFLTVYILLFGLWGMVMWDINIFVITAVLFGAFAALTHKCGYRNFNTKDNSRNLMHIGILLNGEELHNNHHNNPASAKLSFQDSEFDLGWFYITILMKLNLAKLRTAPTTARKRVEYELDVKKH</sequence>
<feature type="transmembrane region" description="Helical" evidence="9">
    <location>
        <begin position="12"/>
        <end position="40"/>
    </location>
</feature>
<evidence type="ECO:0000313" key="13">
    <source>
        <dbReference type="Proteomes" id="UP000287374"/>
    </source>
</evidence>
<dbReference type="AlphaFoldDB" id="A0A317U6J8"/>
<dbReference type="PANTHER" id="PTHR11351:SF33">
    <property type="entry name" value="DELTA-9 FATTY ACID DESATURASE, DESA"/>
    <property type="match status" value="1"/>
</dbReference>
<dbReference type="Proteomes" id="UP000287374">
    <property type="component" value="Unassembled WGS sequence"/>
</dbReference>
<keyword evidence="7" id="KW-0443">Lipid metabolism</keyword>
<evidence type="ECO:0000256" key="4">
    <source>
        <dbReference type="ARBA" id="ARBA00022832"/>
    </source>
</evidence>
<keyword evidence="13" id="KW-1185">Reference proteome</keyword>
<accession>A0A317U6J8</accession>
<dbReference type="OrthoDB" id="5648500at2"/>
<dbReference type="GO" id="GO:0016020">
    <property type="term" value="C:membrane"/>
    <property type="evidence" value="ECO:0007669"/>
    <property type="project" value="UniProtKB-SubCell"/>
</dbReference>
<dbReference type="RefSeq" id="WP_110141699.1">
    <property type="nucleotide sequence ID" value="NZ_QHJG01000005.1"/>
</dbReference>
<evidence type="ECO:0000256" key="9">
    <source>
        <dbReference type="SAM" id="Phobius"/>
    </source>
</evidence>
<dbReference type="InterPro" id="IPR015876">
    <property type="entry name" value="Acyl-CoA_DS"/>
</dbReference>
<feature type="transmembrane region" description="Helical" evidence="9">
    <location>
        <begin position="193"/>
        <end position="213"/>
    </location>
</feature>
<feature type="transmembrane region" description="Helical" evidence="9">
    <location>
        <begin position="168"/>
        <end position="187"/>
    </location>
</feature>
<dbReference type="GO" id="GO:0016717">
    <property type="term" value="F:oxidoreductase activity, acting on paired donors, with oxidation of a pair of donors resulting in the reduction of molecular oxygen to two molecules of water"/>
    <property type="evidence" value="ECO:0007669"/>
    <property type="project" value="InterPro"/>
</dbReference>
<dbReference type="Proteomes" id="UP000247152">
    <property type="component" value="Unassembled WGS sequence"/>
</dbReference>
<protein>
    <submittedName>
        <fullName evidence="10">Fatty acid desaturase</fullName>
    </submittedName>
</protein>
<evidence type="ECO:0000256" key="1">
    <source>
        <dbReference type="ARBA" id="ARBA00004141"/>
    </source>
</evidence>
<feature type="transmembrane region" description="Helical" evidence="9">
    <location>
        <begin position="46"/>
        <end position="66"/>
    </location>
</feature>
<organism evidence="10 12">
    <name type="scientific">Legionella qingyii</name>
    <dbReference type="NCBI Taxonomy" id="2184757"/>
    <lineage>
        <taxon>Bacteria</taxon>
        <taxon>Pseudomonadati</taxon>
        <taxon>Pseudomonadota</taxon>
        <taxon>Gammaproteobacteria</taxon>
        <taxon>Legionellales</taxon>
        <taxon>Legionellaceae</taxon>
        <taxon>Legionella</taxon>
    </lineage>
</organism>
<evidence type="ECO:0000256" key="5">
    <source>
        <dbReference type="ARBA" id="ARBA00022989"/>
    </source>
</evidence>
<reference evidence="11 13" key="2">
    <citation type="submission" date="2018-12" db="EMBL/GenBank/DDBJ databases">
        <title>Legionella sp,whole genome shotgun sequence.</title>
        <authorList>
            <person name="Wu H."/>
        </authorList>
    </citation>
    <scope>NUCLEOTIDE SEQUENCE [LARGE SCALE GENOMIC DNA]</scope>
    <source>
        <strain evidence="13">km489</strain>
        <strain evidence="11">Km489</strain>
    </source>
</reference>
<gene>
    <name evidence="10" type="ORF">DGG96_04130</name>
    <name evidence="11" type="ORF">ELY20_05105</name>
</gene>
<evidence type="ECO:0000313" key="10">
    <source>
        <dbReference type="EMBL" id="PWY56915.1"/>
    </source>
</evidence>
<dbReference type="EMBL" id="RZGX01000005">
    <property type="protein sequence ID" value="RUR24443.1"/>
    <property type="molecule type" value="Genomic_DNA"/>
</dbReference>
<dbReference type="GO" id="GO:0006631">
    <property type="term" value="P:fatty acid metabolic process"/>
    <property type="evidence" value="ECO:0007669"/>
    <property type="project" value="UniProtKB-KW"/>
</dbReference>
<keyword evidence="8 9" id="KW-0472">Membrane</keyword>
<evidence type="ECO:0000313" key="12">
    <source>
        <dbReference type="Proteomes" id="UP000247152"/>
    </source>
</evidence>
<evidence type="ECO:0000256" key="3">
    <source>
        <dbReference type="ARBA" id="ARBA00022692"/>
    </source>
</evidence>
<dbReference type="PANTHER" id="PTHR11351">
    <property type="entry name" value="ACYL-COA DESATURASE"/>
    <property type="match status" value="1"/>
</dbReference>
<evidence type="ECO:0000256" key="6">
    <source>
        <dbReference type="ARBA" id="ARBA00023002"/>
    </source>
</evidence>
<name>A0A317U6J8_9GAMM</name>
<keyword evidence="5 9" id="KW-1133">Transmembrane helix</keyword>
<evidence type="ECO:0000256" key="8">
    <source>
        <dbReference type="ARBA" id="ARBA00023136"/>
    </source>
</evidence>
<keyword evidence="6" id="KW-0560">Oxidoreductase</keyword>
<comment type="caution">
    <text evidence="10">The sequence shown here is derived from an EMBL/GenBank/DDBJ whole genome shotgun (WGS) entry which is preliminary data.</text>
</comment>
<evidence type="ECO:0000313" key="11">
    <source>
        <dbReference type="EMBL" id="RUR24443.1"/>
    </source>
</evidence>
<keyword evidence="3 9" id="KW-0812">Transmembrane</keyword>
<proteinExistence type="inferred from homology"/>
<comment type="similarity">
    <text evidence="2">Belongs to the fatty acid desaturase type 2 family.</text>
</comment>
<reference evidence="10 12" key="1">
    <citation type="submission" date="2018-05" db="EMBL/GenBank/DDBJ databases">
        <title>Legionella qingyii sp.nov., whole genome shotgun sequence.</title>
        <authorList>
            <person name="Wu H."/>
            <person name="Zhu Q."/>
            <person name="Hu C."/>
        </authorList>
    </citation>
    <scope>NUCLEOTIDE SEQUENCE [LARGE SCALE GENOMIC DNA]</scope>
    <source>
        <strain evidence="10 12">HEB18</strain>
    </source>
</reference>
<evidence type="ECO:0000256" key="7">
    <source>
        <dbReference type="ARBA" id="ARBA00023098"/>
    </source>
</evidence>
<comment type="subcellular location">
    <subcellularLocation>
        <location evidence="1">Membrane</location>
        <topology evidence="1">Multi-pass membrane protein</topology>
    </subcellularLocation>
</comment>
<evidence type="ECO:0000256" key="2">
    <source>
        <dbReference type="ARBA" id="ARBA00008749"/>
    </source>
</evidence>